<dbReference type="SMART" id="SM00822">
    <property type="entry name" value="PKS_KR"/>
    <property type="match status" value="1"/>
</dbReference>
<evidence type="ECO:0000256" key="3">
    <source>
        <dbReference type="RuleBase" id="RU000363"/>
    </source>
</evidence>
<sequence length="285" mass="30690">MFLRFSDRCPPSPAWLCGPQYRIHRKFEMTKNIFDLTGHVALVTGASSGLGEHFAKVLADAGAKVIVAARRVDRLEALVAKIESEGGEAAAVAMDVTDPASVAKGFDDAEKFFGTTDILINNAGVAKSGTFLKSQEEDWDFVVDTNLKASWRVARVFSERLVKAKKEGSIVNIASMLGLGVGYGESLYATSKAGVVQLTKHMALELIRNNIRVNALCPGYFETELNTDYFHSERGQAYIQNNIPGKRLGQLDELSGPLLLLASGAGSFVNGIALAVDGGHLVRSL</sequence>
<accession>B9TAF7</accession>
<dbReference type="InParanoid" id="B9TAF7"/>
<dbReference type="STRING" id="3988.B9TAF7"/>
<dbReference type="Pfam" id="PF00106">
    <property type="entry name" value="adh_short"/>
    <property type="match status" value="1"/>
</dbReference>
<dbReference type="eggNOG" id="KOG0725">
    <property type="taxonomic scope" value="Eukaryota"/>
</dbReference>
<evidence type="ECO:0000313" key="6">
    <source>
        <dbReference type="Proteomes" id="UP000008311"/>
    </source>
</evidence>
<dbReference type="PRINTS" id="PR00081">
    <property type="entry name" value="GDHRDH"/>
</dbReference>
<keyword evidence="2 5" id="KW-0560">Oxidoreductase</keyword>
<dbReference type="Proteomes" id="UP000008311">
    <property type="component" value="Unassembled WGS sequence"/>
</dbReference>
<dbReference type="InterPro" id="IPR036291">
    <property type="entry name" value="NAD(P)-bd_dom_sf"/>
</dbReference>
<feature type="domain" description="Ketoreductase" evidence="4">
    <location>
        <begin position="39"/>
        <end position="219"/>
    </location>
</feature>
<dbReference type="EC" id="1.1.1.100" evidence="5"/>
<dbReference type="InterPro" id="IPR020904">
    <property type="entry name" value="Sc_DH/Rdtase_CS"/>
</dbReference>
<dbReference type="SUPFAM" id="SSF51735">
    <property type="entry name" value="NAD(P)-binding Rossmann-fold domains"/>
    <property type="match status" value="1"/>
</dbReference>
<reference evidence="6" key="1">
    <citation type="journal article" date="2010" name="Nat. Biotechnol.">
        <title>Draft genome sequence of the oilseed species Ricinus communis.</title>
        <authorList>
            <person name="Chan A.P."/>
            <person name="Crabtree J."/>
            <person name="Zhao Q."/>
            <person name="Lorenzi H."/>
            <person name="Orvis J."/>
            <person name="Puiu D."/>
            <person name="Melake-Berhan A."/>
            <person name="Jones K.M."/>
            <person name="Redman J."/>
            <person name="Chen G."/>
            <person name="Cahoon E.B."/>
            <person name="Gedil M."/>
            <person name="Stanke M."/>
            <person name="Haas B.J."/>
            <person name="Wortman J.R."/>
            <person name="Fraser-Liggett C.M."/>
            <person name="Ravel J."/>
            <person name="Rabinowicz P.D."/>
        </authorList>
    </citation>
    <scope>NUCLEOTIDE SEQUENCE [LARGE SCALE GENOMIC DNA]</scope>
    <source>
        <strain evidence="6">cv. Hale</strain>
    </source>
</reference>
<dbReference type="CDD" id="cd05233">
    <property type="entry name" value="SDR_c"/>
    <property type="match status" value="1"/>
</dbReference>
<dbReference type="PANTHER" id="PTHR43669:SF3">
    <property type="entry name" value="ALCOHOL DEHYDROGENASE, PUTATIVE (AFU_ORTHOLOGUE AFUA_3G03445)-RELATED"/>
    <property type="match status" value="1"/>
</dbReference>
<keyword evidence="6" id="KW-1185">Reference proteome</keyword>
<dbReference type="InterPro" id="IPR002347">
    <property type="entry name" value="SDR_fam"/>
</dbReference>
<gene>
    <name evidence="5" type="ORF">RCOM_0102790</name>
</gene>
<dbReference type="PRINTS" id="PR00080">
    <property type="entry name" value="SDRFAMILY"/>
</dbReference>
<evidence type="ECO:0000259" key="4">
    <source>
        <dbReference type="SMART" id="SM00822"/>
    </source>
</evidence>
<dbReference type="PROSITE" id="PS00061">
    <property type="entry name" value="ADH_SHORT"/>
    <property type="match status" value="1"/>
</dbReference>
<organism evidence="5 6">
    <name type="scientific">Ricinus communis</name>
    <name type="common">Castor bean</name>
    <dbReference type="NCBI Taxonomy" id="3988"/>
    <lineage>
        <taxon>Eukaryota</taxon>
        <taxon>Viridiplantae</taxon>
        <taxon>Streptophyta</taxon>
        <taxon>Embryophyta</taxon>
        <taxon>Tracheophyta</taxon>
        <taxon>Spermatophyta</taxon>
        <taxon>Magnoliopsida</taxon>
        <taxon>eudicotyledons</taxon>
        <taxon>Gunneridae</taxon>
        <taxon>Pentapetalae</taxon>
        <taxon>rosids</taxon>
        <taxon>fabids</taxon>
        <taxon>Malpighiales</taxon>
        <taxon>Euphorbiaceae</taxon>
        <taxon>Acalyphoideae</taxon>
        <taxon>Acalypheae</taxon>
        <taxon>Ricinus</taxon>
    </lineage>
</organism>
<proteinExistence type="inferred from homology"/>
<name>B9TAF7_RICCO</name>
<dbReference type="GO" id="GO:0016491">
    <property type="term" value="F:oxidoreductase activity"/>
    <property type="evidence" value="ECO:0000318"/>
    <property type="project" value="GO_Central"/>
</dbReference>
<dbReference type="AlphaFoldDB" id="B9TAF7"/>
<comment type="similarity">
    <text evidence="1 3">Belongs to the short-chain dehydrogenases/reductases (SDR) family.</text>
</comment>
<evidence type="ECO:0000256" key="1">
    <source>
        <dbReference type="ARBA" id="ARBA00006484"/>
    </source>
</evidence>
<dbReference type="Gene3D" id="3.40.50.720">
    <property type="entry name" value="NAD(P)-binding Rossmann-like Domain"/>
    <property type="match status" value="1"/>
</dbReference>
<evidence type="ECO:0000256" key="2">
    <source>
        <dbReference type="ARBA" id="ARBA00023002"/>
    </source>
</evidence>
<dbReference type="PANTHER" id="PTHR43669">
    <property type="entry name" value="5-KETO-D-GLUCONATE 5-REDUCTASE"/>
    <property type="match status" value="1"/>
</dbReference>
<protein>
    <submittedName>
        <fullName evidence="5">3-oxoacyl-[acyl-carrier-protein] reductase, putative</fullName>
        <ecNumber evidence="5">1.1.1.100</ecNumber>
    </submittedName>
</protein>
<dbReference type="GO" id="GO:0004316">
    <property type="term" value="F:3-oxoacyl-[acyl-carrier-protein] reductase (NADPH) activity"/>
    <property type="evidence" value="ECO:0007669"/>
    <property type="project" value="UniProtKB-EC"/>
</dbReference>
<dbReference type="FunFam" id="3.40.50.720:FF:000084">
    <property type="entry name" value="Short-chain dehydrogenase reductase"/>
    <property type="match status" value="1"/>
</dbReference>
<dbReference type="InterPro" id="IPR057326">
    <property type="entry name" value="KR_dom"/>
</dbReference>
<evidence type="ECO:0000313" key="5">
    <source>
        <dbReference type="EMBL" id="EEF27152.1"/>
    </source>
</evidence>
<dbReference type="EMBL" id="EQ975734">
    <property type="protein sequence ID" value="EEF27152.1"/>
    <property type="molecule type" value="Genomic_DNA"/>
</dbReference>